<reference evidence="2" key="1">
    <citation type="submission" date="2018-06" db="EMBL/GenBank/DDBJ databases">
        <authorList>
            <person name="Cea G.-C."/>
            <person name="William W."/>
        </authorList>
    </citation>
    <scope>NUCLEOTIDE SEQUENCE [LARGE SCALE GENOMIC DNA]</scope>
    <source>
        <strain evidence="2">DB21MT-2</strain>
    </source>
</reference>
<dbReference type="AlphaFoldDB" id="A0A330M6Z1"/>
<evidence type="ECO:0000313" key="2">
    <source>
        <dbReference type="Proteomes" id="UP000250123"/>
    </source>
</evidence>
<dbReference type="Proteomes" id="UP000250123">
    <property type="component" value="Chromosome SHEWBE"/>
</dbReference>
<evidence type="ECO:0000313" key="1">
    <source>
        <dbReference type="EMBL" id="SQH75527.1"/>
    </source>
</evidence>
<protein>
    <submittedName>
        <fullName evidence="1">Uncharacterized protein</fullName>
    </submittedName>
</protein>
<name>A0A330M6Z1_9GAMM</name>
<proteinExistence type="predicted"/>
<accession>A0A330M6Z1</accession>
<organism evidence="1 2">
    <name type="scientific">Shewanella benthica</name>
    <dbReference type="NCBI Taxonomy" id="43661"/>
    <lineage>
        <taxon>Bacteria</taxon>
        <taxon>Pseudomonadati</taxon>
        <taxon>Pseudomonadota</taxon>
        <taxon>Gammaproteobacteria</taxon>
        <taxon>Alteromonadales</taxon>
        <taxon>Shewanellaceae</taxon>
        <taxon>Shewanella</taxon>
    </lineage>
</organism>
<dbReference type="EMBL" id="LS483452">
    <property type="protein sequence ID" value="SQH75527.1"/>
    <property type="molecule type" value="Genomic_DNA"/>
</dbReference>
<gene>
    <name evidence="1" type="ORF">SHEWBE_1561</name>
</gene>
<sequence>MKEANKRLARLTDRFTPRLKVIAIDDDWDSEEFRQSYAFYLEHGPSATGISWKAYFYLERDAGFYPSEQTYEQHLEDLGQW</sequence>
<dbReference type="RefSeq" id="WP_112352021.1">
    <property type="nucleotide sequence ID" value="NZ_LS483452.1"/>
</dbReference>
<dbReference type="KEGG" id="sbk:SHEWBE_1561"/>